<feature type="transmembrane region" description="Helical" evidence="5">
    <location>
        <begin position="29"/>
        <end position="51"/>
    </location>
</feature>
<evidence type="ECO:0000256" key="1">
    <source>
        <dbReference type="ARBA" id="ARBA00004141"/>
    </source>
</evidence>
<gene>
    <name evidence="6" type="ORF">GQ607_008977</name>
</gene>
<keyword evidence="4 5" id="KW-0472">Membrane</keyword>
<dbReference type="PANTHER" id="PTHR23507">
    <property type="entry name" value="ZGC:174356"/>
    <property type="match status" value="1"/>
</dbReference>
<dbReference type="InterPro" id="IPR036259">
    <property type="entry name" value="MFS_trans_sf"/>
</dbReference>
<proteinExistence type="predicted"/>
<evidence type="ECO:0000313" key="7">
    <source>
        <dbReference type="Proteomes" id="UP000434172"/>
    </source>
</evidence>
<dbReference type="GO" id="GO:0016020">
    <property type="term" value="C:membrane"/>
    <property type="evidence" value="ECO:0007669"/>
    <property type="project" value="UniProtKB-SubCell"/>
</dbReference>
<keyword evidence="7" id="KW-1185">Reference proteome</keyword>
<feature type="transmembrane region" description="Helical" evidence="5">
    <location>
        <begin position="278"/>
        <end position="301"/>
    </location>
</feature>
<evidence type="ECO:0000256" key="5">
    <source>
        <dbReference type="SAM" id="Phobius"/>
    </source>
</evidence>
<keyword evidence="2 5" id="KW-0812">Transmembrane</keyword>
<dbReference type="PANTHER" id="PTHR23507:SF13">
    <property type="entry name" value="MFS GENERAL SUBSTRATE TRANSPORTER"/>
    <property type="match status" value="1"/>
</dbReference>
<dbReference type="EMBL" id="WOWK01000049">
    <property type="protein sequence ID" value="KAF0323768.1"/>
    <property type="molecule type" value="Genomic_DNA"/>
</dbReference>
<evidence type="ECO:0000313" key="6">
    <source>
        <dbReference type="EMBL" id="KAF0323768.1"/>
    </source>
</evidence>
<comment type="caution">
    <text evidence="6">The sequence shown here is derived from an EMBL/GenBank/DDBJ whole genome shotgun (WGS) entry which is preliminary data.</text>
</comment>
<dbReference type="OrthoDB" id="5204190at2759"/>
<feature type="transmembrane region" description="Helical" evidence="5">
    <location>
        <begin position="151"/>
        <end position="169"/>
    </location>
</feature>
<dbReference type="GO" id="GO:0022857">
    <property type="term" value="F:transmembrane transporter activity"/>
    <property type="evidence" value="ECO:0007669"/>
    <property type="project" value="TreeGrafter"/>
</dbReference>
<evidence type="ECO:0000256" key="4">
    <source>
        <dbReference type="ARBA" id="ARBA00023136"/>
    </source>
</evidence>
<feature type="transmembrane region" description="Helical" evidence="5">
    <location>
        <begin position="118"/>
        <end position="139"/>
    </location>
</feature>
<accession>A0A8H3ZLJ2</accession>
<dbReference type="Proteomes" id="UP000434172">
    <property type="component" value="Unassembled WGS sequence"/>
</dbReference>
<dbReference type="SUPFAM" id="SSF103473">
    <property type="entry name" value="MFS general substrate transporter"/>
    <property type="match status" value="2"/>
</dbReference>
<name>A0A8H3ZLJ2_9PEZI</name>
<feature type="transmembrane region" description="Helical" evidence="5">
    <location>
        <begin position="215"/>
        <end position="234"/>
    </location>
</feature>
<sequence>MSDNESTPLLQHDSKPSKTRAVFSSANRVLLAGFLISVALSFTQVPILYVFRLMECEEFYGHHDTGDLLGDRCSRSEIDAGTATQVSILGLLTMFCSVFNLFYAGWQIKNWGPKVALVLQTAFPALRVGIQVAGVSVGARSGIIIVQCSQLISLIGGMSGYLLVLNTIAGEITPPSERTAMFGMLQGSVMLGTSIGYLLGGIVGDSWGIIRPFEIATMLFASSSLYSAMFIPYIDPTTPGIAGGTAIKRQGWSRWLGALKVLAPKRFRLEDGRPIKHYGIAFLALGVFLGVLATGYAPILIQLYSTAAFNFLPTENSYLMASNSPIRSDFLIFIFPRIINSGRKWYTERFEKEPPNKGFRALVLAETEAGVTTDMHPERNNLNEATIFQSVPGHQFDFSFLRWSLVADGLLTASTAFATKGWHIYLAGVLFPLASGSAPASKGVITEMCAPSERADALQAMTLVENIAMLSTLGLFGFIFSSFAGIEKAYLTSFCNAGIAMAAVAVLLLSSFSPPNSLPDDKNTEDE</sequence>
<protein>
    <submittedName>
        <fullName evidence="6">Major facilitator superfamily transporter</fullName>
    </submittedName>
</protein>
<dbReference type="AlphaFoldDB" id="A0A8H3ZLJ2"/>
<organism evidence="6 7">
    <name type="scientific">Colletotrichum asianum</name>
    <dbReference type="NCBI Taxonomy" id="702518"/>
    <lineage>
        <taxon>Eukaryota</taxon>
        <taxon>Fungi</taxon>
        <taxon>Dikarya</taxon>
        <taxon>Ascomycota</taxon>
        <taxon>Pezizomycotina</taxon>
        <taxon>Sordariomycetes</taxon>
        <taxon>Hypocreomycetidae</taxon>
        <taxon>Glomerellales</taxon>
        <taxon>Glomerellaceae</taxon>
        <taxon>Colletotrichum</taxon>
        <taxon>Colletotrichum gloeosporioides species complex</taxon>
    </lineage>
</organism>
<evidence type="ECO:0000256" key="3">
    <source>
        <dbReference type="ARBA" id="ARBA00022989"/>
    </source>
</evidence>
<reference evidence="6 7" key="1">
    <citation type="submission" date="2019-12" db="EMBL/GenBank/DDBJ databases">
        <title>A genome sequence resource for the geographically widespread anthracnose pathogen Colletotrichum asianum.</title>
        <authorList>
            <person name="Meng Y."/>
        </authorList>
    </citation>
    <scope>NUCLEOTIDE SEQUENCE [LARGE SCALE GENOMIC DNA]</scope>
    <source>
        <strain evidence="6 7">ICMP 18580</strain>
    </source>
</reference>
<evidence type="ECO:0000256" key="2">
    <source>
        <dbReference type="ARBA" id="ARBA00022692"/>
    </source>
</evidence>
<dbReference type="Gene3D" id="1.20.1250.20">
    <property type="entry name" value="MFS general substrate transporter like domains"/>
    <property type="match status" value="2"/>
</dbReference>
<comment type="subcellular location">
    <subcellularLocation>
        <location evidence="1">Membrane</location>
        <topology evidence="1">Multi-pass membrane protein</topology>
    </subcellularLocation>
</comment>
<feature type="transmembrane region" description="Helical" evidence="5">
    <location>
        <begin position="86"/>
        <end position="106"/>
    </location>
</feature>
<feature type="transmembrane region" description="Helical" evidence="5">
    <location>
        <begin position="463"/>
        <end position="483"/>
    </location>
</feature>
<feature type="transmembrane region" description="Helical" evidence="5">
    <location>
        <begin position="181"/>
        <end position="203"/>
    </location>
</feature>
<feature type="transmembrane region" description="Helical" evidence="5">
    <location>
        <begin position="489"/>
        <end position="509"/>
    </location>
</feature>
<keyword evidence="3 5" id="KW-1133">Transmembrane helix</keyword>